<dbReference type="Pfam" id="PF13468">
    <property type="entry name" value="Glyoxalase_3"/>
    <property type="match status" value="1"/>
</dbReference>
<dbReference type="InterPro" id="IPR025870">
    <property type="entry name" value="Glyoxalase-like_dom"/>
</dbReference>
<dbReference type="InterPro" id="IPR029068">
    <property type="entry name" value="Glyas_Bleomycin-R_OHBP_Dase"/>
</dbReference>
<sequence>MSFIFDHIAIGASSLEQGVEFIEQKLGVKIPFSGVHDQMGTHNHLMQIGDGIFLELIAINPAATPANAPQKRWFDLDNPQLQQQLKHQPKLLTWVARTPDLKSETTDLSVDIGDIHHVSRGALTWQITIPKNGKLTEHGLFPTLIEWQNNQTPAPHMADLGIKLTSFTLTHPQPENFNSLLKNFKNSQQFELSIEQGEYNLAATFTNTNGDIIKL</sequence>
<evidence type="ECO:0000313" key="2">
    <source>
        <dbReference type="EMBL" id="PCI99763.1"/>
    </source>
</evidence>
<evidence type="ECO:0000259" key="1">
    <source>
        <dbReference type="Pfam" id="PF13468"/>
    </source>
</evidence>
<reference key="1">
    <citation type="submission" date="2017-08" db="EMBL/GenBank/DDBJ databases">
        <title>A dynamic microbial community with high functional redundancy inhabits the cold, oxic subseafloor aquifer.</title>
        <authorList>
            <person name="Tully B.J."/>
            <person name="Wheat C.G."/>
            <person name="Glazer B.T."/>
            <person name="Huber J.A."/>
        </authorList>
    </citation>
    <scope>NUCLEOTIDE SEQUENCE [LARGE SCALE GENOMIC DNA]</scope>
</reference>
<dbReference type="EMBL" id="NVUS01000014">
    <property type="protein sequence ID" value="PCI99763.1"/>
    <property type="molecule type" value="Genomic_DNA"/>
</dbReference>
<gene>
    <name evidence="2" type="ORF">COB13_10965</name>
</gene>
<reference evidence="2" key="2">
    <citation type="journal article" date="2018" name="ISME J.">
        <title>A dynamic microbial community with high functional redundancy inhabits the cold, oxic subseafloor aquifer.</title>
        <authorList>
            <person name="Tully B.J."/>
            <person name="Wheat C.G."/>
            <person name="Glazer B.T."/>
            <person name="Huber J.A."/>
        </authorList>
    </citation>
    <scope>NUCLEOTIDE SEQUENCE</scope>
    <source>
        <strain evidence="2">NORP83</strain>
    </source>
</reference>
<feature type="domain" description="Glyoxalase-like" evidence="1">
    <location>
        <begin position="5"/>
        <end position="182"/>
    </location>
</feature>
<accession>A0A2A4YY21</accession>
<protein>
    <recommendedName>
        <fullName evidence="1">Glyoxalase-like domain-containing protein</fullName>
    </recommendedName>
</protein>
<dbReference type="Gene3D" id="3.10.180.10">
    <property type="entry name" value="2,3-Dihydroxybiphenyl 1,2-Dioxygenase, domain 1"/>
    <property type="match status" value="1"/>
</dbReference>
<dbReference type="AlphaFoldDB" id="A0A2A4YY21"/>
<name>A0A2A4YY21_9PROT</name>
<comment type="caution">
    <text evidence="2">The sequence shown here is derived from an EMBL/GenBank/DDBJ whole genome shotgun (WGS) entry which is preliminary data.</text>
</comment>
<organism evidence="2">
    <name type="scientific">OCS116 cluster bacterium</name>
    <dbReference type="NCBI Taxonomy" id="2030921"/>
    <lineage>
        <taxon>Bacteria</taxon>
        <taxon>Pseudomonadati</taxon>
        <taxon>Pseudomonadota</taxon>
        <taxon>Alphaproteobacteria</taxon>
        <taxon>OCS116 cluster</taxon>
    </lineage>
</organism>
<proteinExistence type="predicted"/>